<gene>
    <name evidence="7" type="ORF">JRA39_002108</name>
    <name evidence="8" type="ORF">KDV35_12040</name>
</gene>
<dbReference type="EMBL" id="JAGSRH010000016">
    <property type="protein sequence ID" value="MER5077581.1"/>
    <property type="molecule type" value="Genomic_DNA"/>
</dbReference>
<reference evidence="7" key="2">
    <citation type="submission" date="2024-02" db="EMBL/GenBank/DDBJ databases">
        <authorList>
            <consortium name="Clinical and Environmental Microbiology Branch: Whole genome sequencing antimicrobial resistance pathogens in the healthcare setting"/>
        </authorList>
    </citation>
    <scope>NUCLEOTIDE SEQUENCE</scope>
    <source>
        <strain evidence="7">2020GO-00142</strain>
    </source>
</reference>
<dbReference type="InterPro" id="IPR036937">
    <property type="entry name" value="Adhesion_dom_fimbrial_sf"/>
</dbReference>
<feature type="domain" description="Fimbrial-type adhesion" evidence="6">
    <location>
        <begin position="35"/>
        <end position="181"/>
    </location>
</feature>
<feature type="signal peptide" evidence="5">
    <location>
        <begin position="1"/>
        <end position="21"/>
    </location>
</feature>
<dbReference type="PANTHER" id="PTHR33420:SF3">
    <property type="entry name" value="FIMBRIAL SUBUNIT ELFA"/>
    <property type="match status" value="1"/>
</dbReference>
<sequence length="183" mass="19123">MKLNKVLLVTSAITMSLFVGAANADVTDGKETGTIHFKGQFVDSTCSIETNNENSNEGTVQLGTWLVSNLQNANETTTPTKFVIALNGCPDVIKKAKITFSGTANATNPSLYKTTTDVGAGIGITHNESDTAYITPGEPAGEIELTGASNSGEKAYYARYVTTEAAKAGAANADVTVTISYNQ</sequence>
<proteinExistence type="inferred from homology"/>
<name>A0AAI9HZK8_PROST</name>
<keyword evidence="4" id="KW-0281">Fimbrium</keyword>
<dbReference type="RefSeq" id="WP_154624220.1">
    <property type="nucleotide sequence ID" value="NZ_CP095443.1"/>
</dbReference>
<dbReference type="PANTHER" id="PTHR33420">
    <property type="entry name" value="FIMBRIAL SUBUNIT ELFA-RELATED"/>
    <property type="match status" value="1"/>
</dbReference>
<dbReference type="AlphaFoldDB" id="A0AAI9HZK8"/>
<keyword evidence="3 5" id="KW-0732">Signal</keyword>
<comment type="similarity">
    <text evidence="2">Belongs to the fimbrial protein family.</text>
</comment>
<evidence type="ECO:0000259" key="6">
    <source>
        <dbReference type="Pfam" id="PF00419"/>
    </source>
</evidence>
<protein>
    <submittedName>
        <fullName evidence="7">Fimbrial protein</fullName>
    </submittedName>
</protein>
<dbReference type="EMBL" id="AAZDVE040000013">
    <property type="protein sequence ID" value="EMP9433056.1"/>
    <property type="molecule type" value="Genomic_DNA"/>
</dbReference>
<comment type="subcellular location">
    <subcellularLocation>
        <location evidence="1">Fimbrium</location>
    </subcellularLocation>
</comment>
<feature type="chain" id="PRO_5043281270" evidence="5">
    <location>
        <begin position="22"/>
        <end position="183"/>
    </location>
</feature>
<comment type="caution">
    <text evidence="7">The sequence shown here is derived from an EMBL/GenBank/DDBJ whole genome shotgun (WGS) entry which is preliminary data.</text>
</comment>
<evidence type="ECO:0000256" key="4">
    <source>
        <dbReference type="ARBA" id="ARBA00023263"/>
    </source>
</evidence>
<reference evidence="8 9" key="1">
    <citation type="submission" date="2021-04" db="EMBL/GenBank/DDBJ databases">
        <title>Determining the burden of carbapenem-resistant Enterobacterales from a tertiary public heath setting in Bangladesh: a clinical, epidemiological, and molecular study.</title>
        <authorList>
            <person name="Farzana R."/>
            <person name="Walsh T.R."/>
        </authorList>
    </citation>
    <scope>NUCLEOTIDE SEQUENCE [LARGE SCALE GENOMIC DNA]</scope>
    <source>
        <strain evidence="8">Dmpro_s316</strain>
        <strain evidence="9">dmpro_s316</strain>
    </source>
</reference>
<dbReference type="InterPro" id="IPR008966">
    <property type="entry name" value="Adhesion_dom_sf"/>
</dbReference>
<dbReference type="InterPro" id="IPR050263">
    <property type="entry name" value="Bact_Fimbrial_Adh_Pro"/>
</dbReference>
<dbReference type="Pfam" id="PF00419">
    <property type="entry name" value="Fimbrial"/>
    <property type="match status" value="1"/>
</dbReference>
<dbReference type="GO" id="GO:0043709">
    <property type="term" value="P:cell adhesion involved in single-species biofilm formation"/>
    <property type="evidence" value="ECO:0007669"/>
    <property type="project" value="TreeGrafter"/>
</dbReference>
<dbReference type="Proteomes" id="UP001495779">
    <property type="component" value="Unassembled WGS sequence"/>
</dbReference>
<evidence type="ECO:0000256" key="5">
    <source>
        <dbReference type="SAM" id="SignalP"/>
    </source>
</evidence>
<dbReference type="GO" id="GO:0009289">
    <property type="term" value="C:pilus"/>
    <property type="evidence" value="ECO:0007669"/>
    <property type="project" value="UniProtKB-SubCell"/>
</dbReference>
<evidence type="ECO:0000313" key="9">
    <source>
        <dbReference type="Proteomes" id="UP001495779"/>
    </source>
</evidence>
<evidence type="ECO:0000256" key="1">
    <source>
        <dbReference type="ARBA" id="ARBA00004561"/>
    </source>
</evidence>
<dbReference type="SUPFAM" id="SSF49401">
    <property type="entry name" value="Bacterial adhesins"/>
    <property type="match status" value="1"/>
</dbReference>
<organism evidence="7">
    <name type="scientific">Providencia stuartii</name>
    <dbReference type="NCBI Taxonomy" id="588"/>
    <lineage>
        <taxon>Bacteria</taxon>
        <taxon>Pseudomonadati</taxon>
        <taxon>Pseudomonadota</taxon>
        <taxon>Gammaproteobacteria</taxon>
        <taxon>Enterobacterales</taxon>
        <taxon>Morganellaceae</taxon>
        <taxon>Providencia</taxon>
    </lineage>
</organism>
<dbReference type="Gene3D" id="2.60.40.1090">
    <property type="entry name" value="Fimbrial-type adhesion domain"/>
    <property type="match status" value="1"/>
</dbReference>
<evidence type="ECO:0000313" key="8">
    <source>
        <dbReference type="EMBL" id="MER5077581.1"/>
    </source>
</evidence>
<dbReference type="InterPro" id="IPR000259">
    <property type="entry name" value="Adhesion_dom_fimbrial"/>
</dbReference>
<evidence type="ECO:0000313" key="7">
    <source>
        <dbReference type="EMBL" id="EMP9433056.1"/>
    </source>
</evidence>
<evidence type="ECO:0000256" key="2">
    <source>
        <dbReference type="ARBA" id="ARBA00006671"/>
    </source>
</evidence>
<accession>A0AAI9HZK8</accession>
<evidence type="ECO:0000256" key="3">
    <source>
        <dbReference type="ARBA" id="ARBA00022729"/>
    </source>
</evidence>